<dbReference type="AlphaFoldDB" id="A0A9X4M928"/>
<sequence length="362" mass="41810">MSQPQQIYLDLPPIHPAQINSSDDLRYTFTDTFNNLLQQTNHSLTSAQKITPNSEPFLNTLKTHPKIYHACMIRQFASELSPNIEQTALKDEPKDWFIKTADFGDEYDRVLQHRDGKYTQLLEDLEQYHQILQQNCDRIIILRPSNFGAYDIQINAAMQCLGYTKDKFQFIIVQPLKLYAFHTPSQKITPIPDLSIEELLKTVEMDDLRWHSLRVPLDRIAPINISSVGTPTDSLYRVRATYHHCCELLDRANREGTIQLDTSNPQKWEIANTTQSLSDITWQDPNSEKLTQLVQTVPNIIEQSAKGIDPHLITQHLENISNVCYAWFTTLAPTLETYILLVNLRNTFYELMIEILGISLPR</sequence>
<dbReference type="RefSeq" id="WP_009627107.1">
    <property type="nucleotide sequence ID" value="NZ_VBTY01000075.1"/>
</dbReference>
<name>A0A9X4M928_9CYAN</name>
<dbReference type="GO" id="GO:0004812">
    <property type="term" value="F:aminoacyl-tRNA ligase activity"/>
    <property type="evidence" value="ECO:0007669"/>
    <property type="project" value="InterPro"/>
</dbReference>
<accession>A0A9X4M928</accession>
<proteinExistence type="predicted"/>
<dbReference type="InterPro" id="IPR009080">
    <property type="entry name" value="tRNAsynth_Ia_anticodon-bd"/>
</dbReference>
<dbReference type="EMBL" id="VBTY01000075">
    <property type="protein sequence ID" value="MDG3495003.1"/>
    <property type="molecule type" value="Genomic_DNA"/>
</dbReference>
<dbReference type="Proteomes" id="UP001152872">
    <property type="component" value="Unassembled WGS sequence"/>
</dbReference>
<keyword evidence="5" id="KW-1185">Reference proteome</keyword>
<organism evidence="4 5">
    <name type="scientific">Pseudanabaena catenata USMAC16</name>
    <dbReference type="NCBI Taxonomy" id="1855837"/>
    <lineage>
        <taxon>Bacteria</taxon>
        <taxon>Bacillati</taxon>
        <taxon>Cyanobacteriota</taxon>
        <taxon>Cyanophyceae</taxon>
        <taxon>Pseudanabaenales</taxon>
        <taxon>Pseudanabaenaceae</taxon>
        <taxon>Pseudanabaena</taxon>
    </lineage>
</organism>
<keyword evidence="1" id="KW-0436">Ligase</keyword>
<dbReference type="GO" id="GO:0006418">
    <property type="term" value="P:tRNA aminoacylation for protein translation"/>
    <property type="evidence" value="ECO:0007669"/>
    <property type="project" value="InterPro"/>
</dbReference>
<reference evidence="4" key="1">
    <citation type="submission" date="2019-05" db="EMBL/GenBank/DDBJ databases">
        <title>Whole genome sequencing of Pseudanabaena catenata USMAC16.</title>
        <authorList>
            <person name="Khan Z."/>
            <person name="Omar W.M."/>
            <person name="Convey P."/>
            <person name="Merican F."/>
            <person name="Najimudin N."/>
        </authorList>
    </citation>
    <scope>NUCLEOTIDE SEQUENCE</scope>
    <source>
        <strain evidence="4">USMAC16</strain>
    </source>
</reference>
<keyword evidence="2" id="KW-0547">Nucleotide-binding</keyword>
<evidence type="ECO:0000256" key="1">
    <source>
        <dbReference type="ARBA" id="ARBA00022598"/>
    </source>
</evidence>
<evidence type="ECO:0000256" key="3">
    <source>
        <dbReference type="ARBA" id="ARBA00022840"/>
    </source>
</evidence>
<keyword evidence="3" id="KW-0067">ATP-binding</keyword>
<dbReference type="SUPFAM" id="SSF47323">
    <property type="entry name" value="Anticodon-binding domain of a subclass of class I aminoacyl-tRNA synthetases"/>
    <property type="match status" value="1"/>
</dbReference>
<comment type="caution">
    <text evidence="4">The sequence shown here is derived from an EMBL/GenBank/DDBJ whole genome shotgun (WGS) entry which is preliminary data.</text>
</comment>
<gene>
    <name evidence="4" type="ORF">FEV09_10585</name>
</gene>
<evidence type="ECO:0000313" key="4">
    <source>
        <dbReference type="EMBL" id="MDG3495003.1"/>
    </source>
</evidence>
<dbReference type="Gene3D" id="1.10.730.10">
    <property type="entry name" value="Isoleucyl-tRNA Synthetase, Domain 1"/>
    <property type="match status" value="1"/>
</dbReference>
<evidence type="ECO:0000313" key="5">
    <source>
        <dbReference type="Proteomes" id="UP001152872"/>
    </source>
</evidence>
<protein>
    <submittedName>
        <fullName evidence="4">Uncharacterized protein</fullName>
    </submittedName>
</protein>
<evidence type="ECO:0000256" key="2">
    <source>
        <dbReference type="ARBA" id="ARBA00022741"/>
    </source>
</evidence>
<dbReference type="GO" id="GO:0005524">
    <property type="term" value="F:ATP binding"/>
    <property type="evidence" value="ECO:0007669"/>
    <property type="project" value="UniProtKB-KW"/>
</dbReference>
<dbReference type="InterPro" id="IPR014729">
    <property type="entry name" value="Rossmann-like_a/b/a_fold"/>
</dbReference>
<dbReference type="Gene3D" id="3.40.50.620">
    <property type="entry name" value="HUPs"/>
    <property type="match status" value="1"/>
</dbReference>